<reference evidence="2" key="1">
    <citation type="submission" date="2019-08" db="EMBL/GenBank/DDBJ databases">
        <authorList>
            <person name="Kucharzyk K."/>
            <person name="Murdoch R.W."/>
            <person name="Higgins S."/>
            <person name="Loffler F."/>
        </authorList>
    </citation>
    <scope>NUCLEOTIDE SEQUENCE</scope>
</reference>
<dbReference type="Pfam" id="PF12673">
    <property type="entry name" value="SipL"/>
    <property type="match status" value="3"/>
</dbReference>
<evidence type="ECO:0000259" key="1">
    <source>
        <dbReference type="PROSITE" id="PS51782"/>
    </source>
</evidence>
<dbReference type="AlphaFoldDB" id="A0A644YCY6"/>
<organism evidence="2">
    <name type="scientific">bioreactor metagenome</name>
    <dbReference type="NCBI Taxonomy" id="1076179"/>
    <lineage>
        <taxon>unclassified sequences</taxon>
        <taxon>metagenomes</taxon>
        <taxon>ecological metagenomes</taxon>
    </lineage>
</organism>
<sequence length="527" mass="59579">MSQIDVIKEVVRYEQLLRENSTNHVLKGEYLIRDSQYPDMKEVLGVDSKATITNKEVLGDKVMVEGQLVYIVFYLPKDEVITDSPTNKIHSVIFTDKFANYLDLNSDEHNIICDVECEIEHIEANWMNERKVGIDGVLTLKWEMYKNGEFEYVKDIEGKEDIQIKKKDEMLNSVKGEKEIDLMGKSMLKVTMDKPEIEEILKCSMNVHKKEIKLVEDKVYIGCYCKIEILYKGKENKELITLQDDVYLSKEEEMPGISGDMISSLNLNIKDQQYAINLDDLGENRVVDVEFVIRGNVKVYSKDKIEMLKDAYSPTMNIDISKDEKEFGAIHSVNNVEATAKDNVELKNSDERIEQIISVMGNPIITDKMVDDDKVKVEGIVKTAIIYKVAGEELGYGIITGEIPFITAADVKGAKKGMNALVKVSLESIDASIEGNSISVKANVGLTIKVCYKVKKECVTDVIEGPSEVKEKKSSVTIYVVGQDDTLWDLAKKYNTTMDELNRLNELEGNENIKSGDKLIIPGRALF</sequence>
<proteinExistence type="predicted"/>
<name>A0A644YCY6_9ZZZZ</name>
<feature type="domain" description="LysM" evidence="1">
    <location>
        <begin position="477"/>
        <end position="521"/>
    </location>
</feature>
<evidence type="ECO:0000313" key="2">
    <source>
        <dbReference type="EMBL" id="MPM26360.1"/>
    </source>
</evidence>
<accession>A0A644YCY6</accession>
<dbReference type="SUPFAM" id="SSF54106">
    <property type="entry name" value="LysM domain"/>
    <property type="match status" value="1"/>
</dbReference>
<dbReference type="PROSITE" id="PS51782">
    <property type="entry name" value="LYSM"/>
    <property type="match status" value="1"/>
</dbReference>
<dbReference type="SMART" id="SM00257">
    <property type="entry name" value="LysM"/>
    <property type="match status" value="1"/>
</dbReference>
<dbReference type="InterPro" id="IPR036779">
    <property type="entry name" value="LysM_dom_sf"/>
</dbReference>
<dbReference type="InterPro" id="IPR018392">
    <property type="entry name" value="LysM"/>
</dbReference>
<dbReference type="Pfam" id="PF01476">
    <property type="entry name" value="LysM"/>
    <property type="match status" value="1"/>
</dbReference>
<dbReference type="CDD" id="cd00118">
    <property type="entry name" value="LysM"/>
    <property type="match status" value="1"/>
</dbReference>
<comment type="caution">
    <text evidence="2">The sequence shown here is derived from an EMBL/GenBank/DDBJ whole genome shotgun (WGS) entry which is preliminary data.</text>
</comment>
<protein>
    <recommendedName>
        <fullName evidence="1">LysM domain-containing protein</fullName>
    </recommendedName>
</protein>
<dbReference type="Gene3D" id="3.10.350.10">
    <property type="entry name" value="LysM domain"/>
    <property type="match status" value="1"/>
</dbReference>
<dbReference type="EMBL" id="VSSQ01004714">
    <property type="protein sequence ID" value="MPM26360.1"/>
    <property type="molecule type" value="Genomic_DNA"/>
</dbReference>
<gene>
    <name evidence="2" type="ORF">SDC9_72861</name>
</gene>
<dbReference type="InterPro" id="IPR024300">
    <property type="entry name" value="SipL_SPOCS_dom"/>
</dbReference>